<evidence type="ECO:0000256" key="1">
    <source>
        <dbReference type="ARBA" id="ARBA00022670"/>
    </source>
</evidence>
<dbReference type="SMART" id="SM00232">
    <property type="entry name" value="JAB_MPN"/>
    <property type="match status" value="1"/>
</dbReference>
<keyword evidence="1" id="KW-0645">Protease</keyword>
<dbReference type="Pfam" id="PF14464">
    <property type="entry name" value="Prok-JAB"/>
    <property type="match status" value="1"/>
</dbReference>
<dbReference type="AlphaFoldDB" id="A0A2H5XBZ6"/>
<dbReference type="EC" id="3.4.17.-" evidence="7"/>
<dbReference type="InterPro" id="IPR028090">
    <property type="entry name" value="JAB_dom_prok"/>
</dbReference>
<evidence type="ECO:0000259" key="6">
    <source>
        <dbReference type="PROSITE" id="PS50249"/>
    </source>
</evidence>
<name>A0A2H5XBZ6_9BACT</name>
<dbReference type="EMBL" id="BEHT01000014">
    <property type="protein sequence ID" value="GBC98684.1"/>
    <property type="molecule type" value="Genomic_DNA"/>
</dbReference>
<keyword evidence="3 7" id="KW-0378">Hydrolase</keyword>
<evidence type="ECO:0000313" key="7">
    <source>
        <dbReference type="EMBL" id="GBC98684.1"/>
    </source>
</evidence>
<evidence type="ECO:0000256" key="4">
    <source>
        <dbReference type="ARBA" id="ARBA00022833"/>
    </source>
</evidence>
<dbReference type="GO" id="GO:0006508">
    <property type="term" value="P:proteolysis"/>
    <property type="evidence" value="ECO:0007669"/>
    <property type="project" value="UniProtKB-KW"/>
</dbReference>
<protein>
    <submittedName>
        <fullName evidence="7">CysO-cysteine peptidase</fullName>
        <ecNumber evidence="7">3.4.17.-</ecNumber>
    </submittedName>
</protein>
<keyword evidence="5" id="KW-0482">Metalloprotease</keyword>
<dbReference type="GO" id="GO:0004180">
    <property type="term" value="F:carboxypeptidase activity"/>
    <property type="evidence" value="ECO:0007669"/>
    <property type="project" value="UniProtKB-KW"/>
</dbReference>
<evidence type="ECO:0000256" key="5">
    <source>
        <dbReference type="ARBA" id="ARBA00023049"/>
    </source>
</evidence>
<reference evidence="8" key="1">
    <citation type="submission" date="2017-09" db="EMBL/GenBank/DDBJ databases">
        <title>Metaegenomics of thermophilic ammonia-oxidizing enrichment culture.</title>
        <authorList>
            <person name="Kato S."/>
            <person name="Suzuki K."/>
        </authorList>
    </citation>
    <scope>NUCLEOTIDE SEQUENCE [LARGE SCALE GENOMIC DNA]</scope>
</reference>
<dbReference type="InterPro" id="IPR001455">
    <property type="entry name" value="TusA-like"/>
</dbReference>
<dbReference type="GO" id="GO:0008235">
    <property type="term" value="F:metalloexopeptidase activity"/>
    <property type="evidence" value="ECO:0007669"/>
    <property type="project" value="TreeGrafter"/>
</dbReference>
<dbReference type="Gene3D" id="3.30.110.40">
    <property type="entry name" value="TusA-like domain"/>
    <property type="match status" value="1"/>
</dbReference>
<dbReference type="CDD" id="cd08070">
    <property type="entry name" value="MPN_like"/>
    <property type="match status" value="1"/>
</dbReference>
<dbReference type="Proteomes" id="UP000236173">
    <property type="component" value="Unassembled WGS sequence"/>
</dbReference>
<dbReference type="SUPFAM" id="SSF64307">
    <property type="entry name" value="SirA-like"/>
    <property type="match status" value="1"/>
</dbReference>
<dbReference type="InterPro" id="IPR037518">
    <property type="entry name" value="MPN"/>
</dbReference>
<dbReference type="Gene3D" id="3.40.140.10">
    <property type="entry name" value="Cytidine Deaminase, domain 2"/>
    <property type="match status" value="1"/>
</dbReference>
<dbReference type="FunFam" id="3.40.140.10:FF:000085">
    <property type="entry name" value="Mov34/MPN/PAD-1 family protein"/>
    <property type="match status" value="1"/>
</dbReference>
<proteinExistence type="predicted"/>
<feature type="domain" description="MPN" evidence="6">
    <location>
        <begin position="3"/>
        <end position="146"/>
    </location>
</feature>
<keyword evidence="7" id="KW-0121">Carboxypeptidase</keyword>
<dbReference type="InterPro" id="IPR051929">
    <property type="entry name" value="VirAsm_ModProt"/>
</dbReference>
<keyword evidence="2" id="KW-0479">Metal-binding</keyword>
<dbReference type="PROSITE" id="PS50249">
    <property type="entry name" value="MPN"/>
    <property type="match status" value="1"/>
</dbReference>
<dbReference type="GO" id="GO:0008270">
    <property type="term" value="F:zinc ion binding"/>
    <property type="evidence" value="ECO:0007669"/>
    <property type="project" value="TreeGrafter"/>
</dbReference>
<accession>A0A2H5XBZ6</accession>
<evidence type="ECO:0000256" key="3">
    <source>
        <dbReference type="ARBA" id="ARBA00022801"/>
    </source>
</evidence>
<dbReference type="Pfam" id="PF01206">
    <property type="entry name" value="TusA"/>
    <property type="match status" value="1"/>
</dbReference>
<evidence type="ECO:0000313" key="8">
    <source>
        <dbReference type="Proteomes" id="UP000236173"/>
    </source>
</evidence>
<dbReference type="InterPro" id="IPR000555">
    <property type="entry name" value="JAMM/MPN+_dom"/>
</dbReference>
<organism evidence="7 8">
    <name type="scientific">Candidatus Fervidibacter japonicus</name>
    <dbReference type="NCBI Taxonomy" id="2035412"/>
    <lineage>
        <taxon>Bacteria</taxon>
        <taxon>Candidatus Fervidibacterota</taxon>
        <taxon>Candidatus Fervidibacter</taxon>
    </lineage>
</organism>
<dbReference type="PANTHER" id="PTHR34858:SF1">
    <property type="entry name" value="CYSO-CYSTEINE PEPTIDASE"/>
    <property type="match status" value="1"/>
</dbReference>
<sequence>MAVWFAPTAREAMVTHCRTVYPQEGCGILLGEKVGGAWFVARSVPVPNTHPERQRDRFQIDPRDFLRVEREAAQDRLSVIGFFHSHPDVPPYPSPTDAAFAWVNYLTVIVAVYNGRQVRVRSHLFEGEGKGFTELPTFVLLQPPLSGILTELPQDSAVLDLTGEVEPFVTLAVRSALKNRAAGSTMAVRFDCEAALHTLPRFLTADGHTLCALGWDETGAWQLWLKVKK</sequence>
<dbReference type="InterPro" id="IPR036868">
    <property type="entry name" value="TusA-like_sf"/>
</dbReference>
<keyword evidence="4" id="KW-0862">Zinc</keyword>
<comment type="caution">
    <text evidence="7">The sequence shown here is derived from an EMBL/GenBank/DDBJ whole genome shotgun (WGS) entry which is preliminary data.</text>
</comment>
<evidence type="ECO:0000256" key="2">
    <source>
        <dbReference type="ARBA" id="ARBA00022723"/>
    </source>
</evidence>
<dbReference type="PANTHER" id="PTHR34858">
    <property type="entry name" value="CYSO-CYSTEINE PEPTIDASE"/>
    <property type="match status" value="1"/>
</dbReference>
<gene>
    <name evidence="7" type="primary">mec_1</name>
    <name evidence="7" type="ORF">HRbin17_01198</name>
</gene>
<dbReference type="SUPFAM" id="SSF102712">
    <property type="entry name" value="JAB1/MPN domain"/>
    <property type="match status" value="1"/>
</dbReference>